<dbReference type="RefSeq" id="WP_014161751.1">
    <property type="nucleotide sequence ID" value="NC_016147.2"/>
</dbReference>
<dbReference type="GO" id="GO:0022857">
    <property type="term" value="F:transmembrane transporter activity"/>
    <property type="evidence" value="ECO:0007669"/>
    <property type="project" value="TreeGrafter"/>
</dbReference>
<evidence type="ECO:0000259" key="7">
    <source>
        <dbReference type="Pfam" id="PF02687"/>
    </source>
</evidence>
<comment type="subcellular location">
    <subcellularLocation>
        <location evidence="1">Cell membrane</location>
        <topology evidence="1">Multi-pass membrane protein</topology>
    </subcellularLocation>
</comment>
<evidence type="ECO:0000256" key="4">
    <source>
        <dbReference type="ARBA" id="ARBA00022989"/>
    </source>
</evidence>
<accession>G7UVB7</accession>
<feature type="transmembrane region" description="Helical" evidence="6">
    <location>
        <begin position="358"/>
        <end position="386"/>
    </location>
</feature>
<organism evidence="9 10">
    <name type="scientific">Pseudoxanthomonas spadix (strain BD-a59)</name>
    <dbReference type="NCBI Taxonomy" id="1045855"/>
    <lineage>
        <taxon>Bacteria</taxon>
        <taxon>Pseudomonadati</taxon>
        <taxon>Pseudomonadota</taxon>
        <taxon>Gammaproteobacteria</taxon>
        <taxon>Lysobacterales</taxon>
        <taxon>Lysobacteraceae</taxon>
        <taxon>Pseudoxanthomonas</taxon>
    </lineage>
</organism>
<keyword evidence="4 6" id="KW-1133">Transmembrane helix</keyword>
<dbReference type="Proteomes" id="UP000005870">
    <property type="component" value="Chromosome"/>
</dbReference>
<feature type="domain" description="MacB-like periplasmic core" evidence="8">
    <location>
        <begin position="20"/>
        <end position="221"/>
    </location>
</feature>
<keyword evidence="5 6" id="KW-0472">Membrane</keyword>
<evidence type="ECO:0000313" key="10">
    <source>
        <dbReference type="Proteomes" id="UP000005870"/>
    </source>
</evidence>
<sequence length="441" mass="48021">MNYALETGLRGLRRHPRTMVLSILTLALGLASVMTMLSLLAMLAADPLPGLSQQLYLGWVDSREAAKGTADPSAGDPEYLWKTRDVEALIAARPQIRQTAVVTSFFSLAGADGRKSVDSVNGIAAIGPFGAMFGAPLLHGRFWTPQEERSRARVIVLGRKTSLRLFDTEDAVGRQVRLGQDLFHVIGVLAPWQPRPRFYFMQPGNPGWSAVGEEVLVPAQAVLEAKTPLISERSCDQGATDGYQFNSVDQNACRWLALWAELQTPHQVQDYRTALLHYAQDRHAAGAFPRPAHTDLYSVQDWLEANRVVPPDVRLNLWLALGLLALCLVNVAGLLAARFLGRSTELGVRRVLGAPRRAIFIACLVESSAAGLLGGVLALPLTLGGLWLVRQQAQQYASMAQFKPGLFAVLVLLALCTGIVVGLVPAWRATRMQPALQVKTL</sequence>
<evidence type="ECO:0000256" key="1">
    <source>
        <dbReference type="ARBA" id="ARBA00004651"/>
    </source>
</evidence>
<dbReference type="Pfam" id="PF02687">
    <property type="entry name" value="FtsX"/>
    <property type="match status" value="1"/>
</dbReference>
<keyword evidence="3 6" id="KW-0812">Transmembrane</keyword>
<dbReference type="HOGENOM" id="CLU_625346_0_0_6"/>
<dbReference type="InterPro" id="IPR050250">
    <property type="entry name" value="Macrolide_Exporter_MacB"/>
</dbReference>
<dbReference type="KEGG" id="psd:DSC_14670"/>
<name>G7UVB7_PSEUP</name>
<feature type="transmembrane region" description="Helical" evidence="6">
    <location>
        <begin position="317"/>
        <end position="337"/>
    </location>
</feature>
<evidence type="ECO:0000256" key="5">
    <source>
        <dbReference type="ARBA" id="ARBA00023136"/>
    </source>
</evidence>
<dbReference type="PANTHER" id="PTHR30572:SF18">
    <property type="entry name" value="ABC-TYPE MACROLIDE FAMILY EXPORT SYSTEM PERMEASE COMPONENT 2"/>
    <property type="match status" value="1"/>
</dbReference>
<evidence type="ECO:0000256" key="6">
    <source>
        <dbReference type="SAM" id="Phobius"/>
    </source>
</evidence>
<feature type="transmembrane region" description="Helical" evidence="6">
    <location>
        <begin position="406"/>
        <end position="427"/>
    </location>
</feature>
<dbReference type="Pfam" id="PF12704">
    <property type="entry name" value="MacB_PCD"/>
    <property type="match status" value="1"/>
</dbReference>
<keyword evidence="10" id="KW-1185">Reference proteome</keyword>
<reference evidence="9 10" key="1">
    <citation type="journal article" date="2012" name="J. Bacteriol.">
        <title>Complete Genome Sequence of the BTEX-Degrading Bacterium Pseudoxanthomonas spadix BD-a59.</title>
        <authorList>
            <person name="Lee S.H."/>
            <person name="Jin H.M."/>
            <person name="Lee H.J."/>
            <person name="Kim J.M."/>
            <person name="Jeon C.O."/>
        </authorList>
    </citation>
    <scope>NUCLEOTIDE SEQUENCE [LARGE SCALE GENOMIC DNA]</scope>
    <source>
        <strain evidence="9 10">BD-a59</strain>
    </source>
</reference>
<evidence type="ECO:0000313" key="9">
    <source>
        <dbReference type="EMBL" id="AER57578.1"/>
    </source>
</evidence>
<dbReference type="eggNOG" id="COG0577">
    <property type="taxonomic scope" value="Bacteria"/>
</dbReference>
<proteinExistence type="predicted"/>
<dbReference type="STRING" id="1045855.DSC_14670"/>
<feature type="domain" description="ABC3 transporter permease C-terminal" evidence="7">
    <location>
        <begin position="320"/>
        <end position="434"/>
    </location>
</feature>
<gene>
    <name evidence="9" type="ordered locus">DSC_14670</name>
</gene>
<protein>
    <submittedName>
        <fullName evidence="9">ABC transporter</fullName>
    </submittedName>
</protein>
<feature type="transmembrane region" description="Helical" evidence="6">
    <location>
        <begin position="20"/>
        <end position="45"/>
    </location>
</feature>
<dbReference type="GO" id="GO:0005886">
    <property type="term" value="C:plasma membrane"/>
    <property type="evidence" value="ECO:0007669"/>
    <property type="project" value="UniProtKB-SubCell"/>
</dbReference>
<keyword evidence="2" id="KW-1003">Cell membrane</keyword>
<evidence type="ECO:0000256" key="3">
    <source>
        <dbReference type="ARBA" id="ARBA00022692"/>
    </source>
</evidence>
<evidence type="ECO:0000259" key="8">
    <source>
        <dbReference type="Pfam" id="PF12704"/>
    </source>
</evidence>
<dbReference type="EMBL" id="CP003093">
    <property type="protein sequence ID" value="AER57578.1"/>
    <property type="molecule type" value="Genomic_DNA"/>
</dbReference>
<evidence type="ECO:0000256" key="2">
    <source>
        <dbReference type="ARBA" id="ARBA00022475"/>
    </source>
</evidence>
<dbReference type="InterPro" id="IPR003838">
    <property type="entry name" value="ABC3_permease_C"/>
</dbReference>
<dbReference type="PANTHER" id="PTHR30572">
    <property type="entry name" value="MEMBRANE COMPONENT OF TRANSPORTER-RELATED"/>
    <property type="match status" value="1"/>
</dbReference>
<dbReference type="InterPro" id="IPR025857">
    <property type="entry name" value="MacB_PCD"/>
</dbReference>
<dbReference type="AlphaFoldDB" id="G7UVB7"/>